<keyword evidence="2" id="KW-0732">Signal</keyword>
<dbReference type="SUPFAM" id="SSF52794">
    <property type="entry name" value="PTS system IIB component-like"/>
    <property type="match status" value="1"/>
</dbReference>
<dbReference type="CDD" id="cd05566">
    <property type="entry name" value="PTS_IIB_galactitol"/>
    <property type="match status" value="1"/>
</dbReference>
<name>A0A1H4A3X8_SELRU</name>
<dbReference type="NCBIfam" id="NF007643">
    <property type="entry name" value="PRK10310.1"/>
    <property type="match status" value="1"/>
</dbReference>
<evidence type="ECO:0000256" key="2">
    <source>
        <dbReference type="SAM" id="SignalP"/>
    </source>
</evidence>
<evidence type="ECO:0000256" key="1">
    <source>
        <dbReference type="ARBA" id="ARBA00022679"/>
    </source>
</evidence>
<feature type="signal peptide" evidence="2">
    <location>
        <begin position="1"/>
        <end position="19"/>
    </location>
</feature>
<dbReference type="RefSeq" id="WP_074673253.1">
    <property type="nucleotide sequence ID" value="NZ_FNQG01000014.1"/>
</dbReference>
<evidence type="ECO:0000259" key="3">
    <source>
        <dbReference type="PROSITE" id="PS51099"/>
    </source>
</evidence>
<dbReference type="InterPro" id="IPR013011">
    <property type="entry name" value="PTS_EIIB_2"/>
</dbReference>
<accession>A0A1H4A3X8</accession>
<reference evidence="4 5" key="1">
    <citation type="submission" date="2016-10" db="EMBL/GenBank/DDBJ databases">
        <authorList>
            <person name="de Groot N.N."/>
        </authorList>
    </citation>
    <scope>NUCLEOTIDE SEQUENCE [LARGE SCALE GENOMIC DNA]</scope>
    <source>
        <strain evidence="4 5">DSM 2872</strain>
    </source>
</reference>
<dbReference type="InterPro" id="IPR003501">
    <property type="entry name" value="PTS_EIIB_2/3"/>
</dbReference>
<dbReference type="PROSITE" id="PS51099">
    <property type="entry name" value="PTS_EIIB_TYPE_2"/>
    <property type="match status" value="1"/>
</dbReference>
<feature type="chain" id="PRO_5038748860" evidence="2">
    <location>
        <begin position="20"/>
        <end position="93"/>
    </location>
</feature>
<dbReference type="AlphaFoldDB" id="A0A1H4A3X8"/>
<dbReference type="Pfam" id="PF02302">
    <property type="entry name" value="PTS_IIB"/>
    <property type="match status" value="1"/>
</dbReference>
<organism evidence="4 5">
    <name type="scientific">Selenomonas ruminantium</name>
    <dbReference type="NCBI Taxonomy" id="971"/>
    <lineage>
        <taxon>Bacteria</taxon>
        <taxon>Bacillati</taxon>
        <taxon>Bacillota</taxon>
        <taxon>Negativicutes</taxon>
        <taxon>Selenomonadales</taxon>
        <taxon>Selenomonadaceae</taxon>
        <taxon>Selenomonas</taxon>
    </lineage>
</organism>
<feature type="domain" description="PTS EIIB type-2" evidence="3">
    <location>
        <begin position="3"/>
        <end position="93"/>
    </location>
</feature>
<evidence type="ECO:0000313" key="5">
    <source>
        <dbReference type="Proteomes" id="UP000183469"/>
    </source>
</evidence>
<sequence length="93" mass="10111">MKKKIIVACGGAIATSTVAADAIRDLCKEKGIDADVQQMRIIEIENSLDGVDLVVTTMRIKPTFTTPYVNGMAFLTGINKEKTEQQILNVLQA</sequence>
<dbReference type="Gene3D" id="3.40.50.2300">
    <property type="match status" value="1"/>
</dbReference>
<dbReference type="InterPro" id="IPR036095">
    <property type="entry name" value="PTS_EIIB-like_sf"/>
</dbReference>
<keyword evidence="1" id="KW-0808">Transferase</keyword>
<protein>
    <submittedName>
        <fullName evidence="4">PTS system, galactitol-specific IIB component</fullName>
    </submittedName>
</protein>
<dbReference type="OrthoDB" id="6505030at2"/>
<proteinExistence type="predicted"/>
<dbReference type="GO" id="GO:0008982">
    <property type="term" value="F:protein-N(PI)-phosphohistidine-sugar phosphotransferase activity"/>
    <property type="evidence" value="ECO:0007669"/>
    <property type="project" value="InterPro"/>
</dbReference>
<dbReference type="Proteomes" id="UP000183469">
    <property type="component" value="Unassembled WGS sequence"/>
</dbReference>
<evidence type="ECO:0000313" key="4">
    <source>
        <dbReference type="EMBL" id="SEA30468.1"/>
    </source>
</evidence>
<gene>
    <name evidence="4" type="ORF">SAMN05660648_02701</name>
</gene>
<dbReference type="GO" id="GO:0009401">
    <property type="term" value="P:phosphoenolpyruvate-dependent sugar phosphotransferase system"/>
    <property type="evidence" value="ECO:0007669"/>
    <property type="project" value="InterPro"/>
</dbReference>
<dbReference type="EMBL" id="FNQG01000014">
    <property type="protein sequence ID" value="SEA30468.1"/>
    <property type="molecule type" value="Genomic_DNA"/>
</dbReference>